<protein>
    <submittedName>
        <fullName evidence="2">Uncharacterized protein</fullName>
    </submittedName>
</protein>
<name>A0A376ALW3_9HYPH</name>
<reference evidence="3" key="1">
    <citation type="submission" date="2018-07" db="EMBL/GenBank/DDBJ databases">
        <authorList>
            <person name="Peiro R."/>
            <person name="Begona"/>
            <person name="Cbmso G."/>
            <person name="Lopez M."/>
            <person name="Gonzalez S."/>
        </authorList>
    </citation>
    <scope>NUCLEOTIDE SEQUENCE [LARGE SCALE GENOMIC DNA]</scope>
</reference>
<evidence type="ECO:0000256" key="1">
    <source>
        <dbReference type="SAM" id="MobiDB-lite"/>
    </source>
</evidence>
<gene>
    <name evidence="2" type="ORF">RHIZ70_4365</name>
</gene>
<sequence>MKQCHGSPPKWPASTGVPSCHRGGFVSSDPLRFPDNHKTSPTSLANE</sequence>
<organism evidence="2 3">
    <name type="scientific">Ciceribacter selenitireducens ATCC BAA-1503</name>
    <dbReference type="NCBI Taxonomy" id="1336235"/>
    <lineage>
        <taxon>Bacteria</taxon>
        <taxon>Pseudomonadati</taxon>
        <taxon>Pseudomonadota</taxon>
        <taxon>Alphaproteobacteria</taxon>
        <taxon>Hyphomicrobiales</taxon>
        <taxon>Rhizobiaceae</taxon>
        <taxon>Ciceribacter</taxon>
    </lineage>
</organism>
<dbReference type="EMBL" id="UEYP01000008">
    <property type="protein sequence ID" value="SSC68657.1"/>
    <property type="molecule type" value="Genomic_DNA"/>
</dbReference>
<evidence type="ECO:0000313" key="3">
    <source>
        <dbReference type="Proteomes" id="UP000254764"/>
    </source>
</evidence>
<evidence type="ECO:0000313" key="2">
    <source>
        <dbReference type="EMBL" id="SSC68657.1"/>
    </source>
</evidence>
<keyword evidence="3" id="KW-1185">Reference proteome</keyword>
<dbReference type="AlphaFoldDB" id="A0A376ALW3"/>
<accession>A0A376ALW3</accession>
<feature type="region of interest" description="Disordered" evidence="1">
    <location>
        <begin position="1"/>
        <end position="47"/>
    </location>
</feature>
<proteinExistence type="predicted"/>
<dbReference type="Proteomes" id="UP000254764">
    <property type="component" value="Unassembled WGS sequence"/>
</dbReference>